<gene>
    <name evidence="1" type="ORF">T02_6992</name>
</gene>
<protein>
    <submittedName>
        <fullName evidence="1">Uncharacterized protein</fullName>
    </submittedName>
</protein>
<evidence type="ECO:0000313" key="2">
    <source>
        <dbReference type="Proteomes" id="UP000054721"/>
    </source>
</evidence>
<dbReference type="OrthoDB" id="10541843at2759"/>
<proteinExistence type="predicted"/>
<organism evidence="1 2">
    <name type="scientific">Trichinella nativa</name>
    <dbReference type="NCBI Taxonomy" id="6335"/>
    <lineage>
        <taxon>Eukaryota</taxon>
        <taxon>Metazoa</taxon>
        <taxon>Ecdysozoa</taxon>
        <taxon>Nematoda</taxon>
        <taxon>Enoplea</taxon>
        <taxon>Dorylaimia</taxon>
        <taxon>Trichinellida</taxon>
        <taxon>Trichinellidae</taxon>
        <taxon>Trichinella</taxon>
    </lineage>
</organism>
<sequence>MENELPKFCSFVKIASLSLHVFTVPKVETSLDKSCDSTGLSCFVSRSEAKMSRITGIHAFANTLNTVYRVVPDNKSLNCKNVRREIS</sequence>
<comment type="caution">
    <text evidence="1">The sequence shown here is derived from an EMBL/GenBank/DDBJ whole genome shotgun (WGS) entry which is preliminary data.</text>
</comment>
<keyword evidence="2" id="KW-1185">Reference proteome</keyword>
<accession>A0A0V1LL70</accession>
<dbReference type="Proteomes" id="UP000054721">
    <property type="component" value="Unassembled WGS sequence"/>
</dbReference>
<reference evidence="1 2" key="1">
    <citation type="submission" date="2015-05" db="EMBL/GenBank/DDBJ databases">
        <title>Evolution of Trichinella species and genotypes.</title>
        <authorList>
            <person name="Korhonen P.K."/>
            <person name="Edoardo P."/>
            <person name="Giuseppe L.R."/>
            <person name="Gasser R.B."/>
        </authorList>
    </citation>
    <scope>NUCLEOTIDE SEQUENCE [LARGE SCALE GENOMIC DNA]</scope>
    <source>
        <strain evidence="1">ISS10</strain>
    </source>
</reference>
<dbReference type="EMBL" id="JYDW01000031">
    <property type="protein sequence ID" value="KRZ60249.1"/>
    <property type="molecule type" value="Genomic_DNA"/>
</dbReference>
<name>A0A0V1LL70_9BILA</name>
<evidence type="ECO:0000313" key="1">
    <source>
        <dbReference type="EMBL" id="KRZ60249.1"/>
    </source>
</evidence>
<dbReference type="AlphaFoldDB" id="A0A0V1LL70"/>